<feature type="transmembrane region" description="Helical" evidence="1">
    <location>
        <begin position="6"/>
        <end position="29"/>
    </location>
</feature>
<keyword evidence="1" id="KW-1133">Transmembrane helix</keyword>
<dbReference type="AlphaFoldDB" id="A0A1X6Y9B7"/>
<evidence type="ECO:0000313" key="2">
    <source>
        <dbReference type="EMBL" id="SLN14166.1"/>
    </source>
</evidence>
<protein>
    <submittedName>
        <fullName evidence="2">Uncharacterized protein</fullName>
    </submittedName>
</protein>
<gene>
    <name evidence="2" type="ORF">ROJ8625_00450</name>
</gene>
<name>A0A1X6Y9B7_9RHOB</name>
<proteinExistence type="predicted"/>
<evidence type="ECO:0000256" key="1">
    <source>
        <dbReference type="SAM" id="Phobius"/>
    </source>
</evidence>
<accession>A0A1X6Y9B7</accession>
<sequence>MHPVIVSFLMLASVAGMFGLSGALIAFAARRTAVRPAPGDRPASQV</sequence>
<keyword evidence="3" id="KW-1185">Reference proteome</keyword>
<reference evidence="2 3" key="1">
    <citation type="submission" date="2017-03" db="EMBL/GenBank/DDBJ databases">
        <authorList>
            <person name="Afonso C.L."/>
            <person name="Miller P.J."/>
            <person name="Scott M.A."/>
            <person name="Spackman E."/>
            <person name="Goraichik I."/>
            <person name="Dimitrov K.M."/>
            <person name="Suarez D.L."/>
            <person name="Swayne D.E."/>
        </authorList>
    </citation>
    <scope>NUCLEOTIDE SEQUENCE [LARGE SCALE GENOMIC DNA]</scope>
    <source>
        <strain evidence="2 3">CECT 8625</strain>
    </source>
</reference>
<evidence type="ECO:0000313" key="3">
    <source>
        <dbReference type="Proteomes" id="UP000193570"/>
    </source>
</evidence>
<keyword evidence="1" id="KW-0472">Membrane</keyword>
<organism evidence="2 3">
    <name type="scientific">Roseivivax jejudonensis</name>
    <dbReference type="NCBI Taxonomy" id="1529041"/>
    <lineage>
        <taxon>Bacteria</taxon>
        <taxon>Pseudomonadati</taxon>
        <taxon>Pseudomonadota</taxon>
        <taxon>Alphaproteobacteria</taxon>
        <taxon>Rhodobacterales</taxon>
        <taxon>Roseobacteraceae</taxon>
        <taxon>Roseivivax</taxon>
    </lineage>
</organism>
<keyword evidence="1" id="KW-0812">Transmembrane</keyword>
<dbReference type="Proteomes" id="UP000193570">
    <property type="component" value="Unassembled WGS sequence"/>
</dbReference>
<dbReference type="EMBL" id="FWFK01000001">
    <property type="protein sequence ID" value="SLN14166.1"/>
    <property type="molecule type" value="Genomic_DNA"/>
</dbReference>